<dbReference type="AlphaFoldDB" id="A0A8S9U5W5"/>
<dbReference type="EMBL" id="JAACNO010002256">
    <property type="protein sequence ID" value="KAF4134817.1"/>
    <property type="molecule type" value="Genomic_DNA"/>
</dbReference>
<protein>
    <submittedName>
        <fullName evidence="1">Uncharacterized protein</fullName>
    </submittedName>
</protein>
<organism evidence="1 2">
    <name type="scientific">Phytophthora infestans</name>
    <name type="common">Potato late blight agent</name>
    <name type="synonym">Botrytis infestans</name>
    <dbReference type="NCBI Taxonomy" id="4787"/>
    <lineage>
        <taxon>Eukaryota</taxon>
        <taxon>Sar</taxon>
        <taxon>Stramenopiles</taxon>
        <taxon>Oomycota</taxon>
        <taxon>Peronosporomycetes</taxon>
        <taxon>Peronosporales</taxon>
        <taxon>Peronosporaceae</taxon>
        <taxon>Phytophthora</taxon>
    </lineage>
</organism>
<comment type="caution">
    <text evidence="1">The sequence shown here is derived from an EMBL/GenBank/DDBJ whole genome shotgun (WGS) entry which is preliminary data.</text>
</comment>
<gene>
    <name evidence="1" type="ORF">GN958_ATG16073</name>
</gene>
<sequence>MAKVKLWLSDSGDAALSLPLVLQFVLGLALPSHASMKAKASATVAISSGSSNTSVIFIGRG</sequence>
<evidence type="ECO:0000313" key="1">
    <source>
        <dbReference type="EMBL" id="KAF4134817.1"/>
    </source>
</evidence>
<accession>A0A8S9U5W5</accession>
<proteinExistence type="predicted"/>
<reference evidence="1" key="1">
    <citation type="submission" date="2020-03" db="EMBL/GenBank/DDBJ databases">
        <title>Hybrid Assembly of Korean Phytophthora infestans isolates.</title>
        <authorList>
            <person name="Prokchorchik M."/>
            <person name="Lee Y."/>
            <person name="Seo J."/>
            <person name="Cho J.-H."/>
            <person name="Park Y.-E."/>
            <person name="Jang D.-C."/>
            <person name="Im J.-S."/>
            <person name="Choi J.-G."/>
            <person name="Park H.-J."/>
            <person name="Lee G.-B."/>
            <person name="Lee Y.-G."/>
            <person name="Hong S.-Y."/>
            <person name="Cho K."/>
            <person name="Sohn K.H."/>
        </authorList>
    </citation>
    <scope>NUCLEOTIDE SEQUENCE</scope>
    <source>
        <strain evidence="1">KR_2_A2</strain>
    </source>
</reference>
<name>A0A8S9U5W5_PHYIN</name>
<evidence type="ECO:0000313" key="2">
    <source>
        <dbReference type="Proteomes" id="UP000704712"/>
    </source>
</evidence>
<dbReference type="Proteomes" id="UP000704712">
    <property type="component" value="Unassembled WGS sequence"/>
</dbReference>